<accession>A0A6N3X8Y4</accession>
<gene>
    <name evidence="2" type="ORF">TH68_04105</name>
</gene>
<proteinExistence type="predicted"/>
<evidence type="ECO:0000313" key="2">
    <source>
        <dbReference type="EMBL" id="KKZ14767.1"/>
    </source>
</evidence>
<organism evidence="2 3">
    <name type="scientific">Candidatus Synechococcus spongiarum 142</name>
    <dbReference type="NCBI Taxonomy" id="1608213"/>
    <lineage>
        <taxon>Bacteria</taxon>
        <taxon>Bacillati</taxon>
        <taxon>Cyanobacteriota</taxon>
        <taxon>Cyanophyceae</taxon>
        <taxon>Synechococcales</taxon>
        <taxon>Synechococcaceae</taxon>
        <taxon>Synechococcus</taxon>
    </lineage>
</organism>
<protein>
    <recommendedName>
        <fullName evidence="4">DUF4435 domain-containing protein</fullName>
    </recommendedName>
</protein>
<feature type="compositionally biased region" description="Low complexity" evidence="1">
    <location>
        <begin position="44"/>
        <end position="59"/>
    </location>
</feature>
<evidence type="ECO:0000313" key="3">
    <source>
        <dbReference type="Proteomes" id="UP000035054"/>
    </source>
</evidence>
<dbReference type="InterPro" id="IPR024508">
    <property type="entry name" value="DUF3226"/>
</dbReference>
<evidence type="ECO:0008006" key="4">
    <source>
        <dbReference type="Google" id="ProtNLM"/>
    </source>
</evidence>
<sequence>MMSNLQKRILLVEGDDDKHFVKNFCCRRLSKKLVCKFADENEENNSNNDNDNDNDNSNSVLYIDSRSRKEGGIKNMIGDMPLKIKETGREAVGILADANGYSLDSCEHPWQRIKTKLEEVLTLEERLPGKPCQKGLILPNVTPKQKPKSTIRIGVWLMPDNESNGELENFFASLIDENNLLWTCAKEYINQCIESMEWADNQRGGFDTGKPYKISKAEVYAWLATRKKPGKMGAAISQDHGFNFDSELAQRFALWLEELFCF</sequence>
<dbReference type="EMBL" id="JXUO01000134">
    <property type="protein sequence ID" value="KKZ14767.1"/>
    <property type="molecule type" value="Genomic_DNA"/>
</dbReference>
<evidence type="ECO:0000256" key="1">
    <source>
        <dbReference type="SAM" id="MobiDB-lite"/>
    </source>
</evidence>
<dbReference type="AlphaFoldDB" id="A0A6N3X8Y4"/>
<feature type="region of interest" description="Disordered" evidence="1">
    <location>
        <begin position="41"/>
        <end position="60"/>
    </location>
</feature>
<comment type="caution">
    <text evidence="2">The sequence shown here is derived from an EMBL/GenBank/DDBJ whole genome shotgun (WGS) entry which is preliminary data.</text>
</comment>
<dbReference type="Proteomes" id="UP000035054">
    <property type="component" value="Unassembled WGS sequence"/>
</dbReference>
<reference evidence="2 3" key="1">
    <citation type="submission" date="2015-01" db="EMBL/GenBank/DDBJ databases">
        <title>Lifestyle Evolution in Cyanobacterial Symbionts of Sponges.</title>
        <authorList>
            <person name="Burgsdorf I."/>
            <person name="Slaby B.M."/>
            <person name="Handley K.M."/>
            <person name="Haber M."/>
            <person name="Blom J."/>
            <person name="Marshall C.W."/>
            <person name="Gilbert J.A."/>
            <person name="Hentschel U."/>
            <person name="Steindler L."/>
        </authorList>
    </citation>
    <scope>NUCLEOTIDE SEQUENCE [LARGE SCALE GENOMIC DNA]</scope>
    <source>
        <strain evidence="2">142</strain>
    </source>
</reference>
<dbReference type="Pfam" id="PF11536">
    <property type="entry name" value="DUF3226"/>
    <property type="match status" value="1"/>
</dbReference>
<name>A0A6N3X8Y4_9SYNE</name>